<dbReference type="Gene3D" id="3.40.710.10">
    <property type="entry name" value="DD-peptidase/beta-lactamase superfamily"/>
    <property type="match status" value="1"/>
</dbReference>
<dbReference type="InterPro" id="IPR012338">
    <property type="entry name" value="Beta-lactam/transpept-like"/>
</dbReference>
<dbReference type="GO" id="GO:0008800">
    <property type="term" value="F:beta-lactamase activity"/>
    <property type="evidence" value="ECO:0007669"/>
    <property type="project" value="InterPro"/>
</dbReference>
<keyword evidence="3" id="KW-0378">Hydrolase</keyword>
<evidence type="ECO:0000259" key="2">
    <source>
        <dbReference type="Pfam" id="PF13354"/>
    </source>
</evidence>
<name>A0A4S8P2B8_9ACTN</name>
<protein>
    <submittedName>
        <fullName evidence="3">Serine hydrolase</fullName>
    </submittedName>
</protein>
<evidence type="ECO:0000313" key="4">
    <source>
        <dbReference type="Proteomes" id="UP000305792"/>
    </source>
</evidence>
<evidence type="ECO:0000256" key="1">
    <source>
        <dbReference type="SAM" id="SignalP"/>
    </source>
</evidence>
<dbReference type="PANTHER" id="PTHR35333">
    <property type="entry name" value="BETA-LACTAMASE"/>
    <property type="match status" value="1"/>
</dbReference>
<feature type="domain" description="Beta-lactamase class A catalytic" evidence="2">
    <location>
        <begin position="70"/>
        <end position="272"/>
    </location>
</feature>
<proteinExistence type="predicted"/>
<dbReference type="Pfam" id="PF13354">
    <property type="entry name" value="Beta-lactamase2"/>
    <property type="match status" value="1"/>
</dbReference>
<gene>
    <name evidence="3" type="ORF">E9998_22840</name>
</gene>
<evidence type="ECO:0000313" key="3">
    <source>
        <dbReference type="EMBL" id="THV23445.1"/>
    </source>
</evidence>
<dbReference type="RefSeq" id="WP_136532012.1">
    <property type="nucleotide sequence ID" value="NZ_STGX01000022.1"/>
</dbReference>
<keyword evidence="4" id="KW-1185">Reference proteome</keyword>
<dbReference type="GO" id="GO:0046677">
    <property type="term" value="P:response to antibiotic"/>
    <property type="evidence" value="ECO:0007669"/>
    <property type="project" value="InterPro"/>
</dbReference>
<feature type="signal peptide" evidence="1">
    <location>
        <begin position="1"/>
        <end position="29"/>
    </location>
</feature>
<accession>A0A4S8P2B8</accession>
<dbReference type="EMBL" id="STGX01000022">
    <property type="protein sequence ID" value="THV23445.1"/>
    <property type="molecule type" value="Genomic_DNA"/>
</dbReference>
<organism evidence="3 4">
    <name type="scientific">Glycomyces paridis</name>
    <dbReference type="NCBI Taxonomy" id="2126555"/>
    <lineage>
        <taxon>Bacteria</taxon>
        <taxon>Bacillati</taxon>
        <taxon>Actinomycetota</taxon>
        <taxon>Actinomycetes</taxon>
        <taxon>Glycomycetales</taxon>
        <taxon>Glycomycetaceae</taxon>
        <taxon>Glycomyces</taxon>
    </lineage>
</organism>
<dbReference type="Proteomes" id="UP000305792">
    <property type="component" value="Unassembled WGS sequence"/>
</dbReference>
<reference evidence="3 4" key="1">
    <citation type="journal article" date="2018" name="Int. J. Syst. Evol. Microbiol.">
        <title>Glycomyces paridis sp. nov., isolated from the medicinal plant Paris polyphylla.</title>
        <authorList>
            <person name="Fang X.M."/>
            <person name="Bai J.L."/>
            <person name="Su J."/>
            <person name="Zhao L.L."/>
            <person name="Liu H.Y."/>
            <person name="Ma B.P."/>
            <person name="Zhang Y.Q."/>
            <person name="Yu L.Y."/>
        </authorList>
    </citation>
    <scope>NUCLEOTIDE SEQUENCE [LARGE SCALE GENOMIC DNA]</scope>
    <source>
        <strain evidence="3 4">CPCC 204357</strain>
    </source>
</reference>
<dbReference type="SUPFAM" id="SSF56601">
    <property type="entry name" value="beta-lactamase/transpeptidase-like"/>
    <property type="match status" value="1"/>
</dbReference>
<feature type="chain" id="PRO_5020452443" evidence="1">
    <location>
        <begin position="30"/>
        <end position="307"/>
    </location>
</feature>
<keyword evidence="1" id="KW-0732">Signal</keyword>
<dbReference type="OrthoDB" id="4515847at2"/>
<comment type="caution">
    <text evidence="3">The sequence shown here is derived from an EMBL/GenBank/DDBJ whole genome shotgun (WGS) entry which is preliminary data.</text>
</comment>
<dbReference type="PANTHER" id="PTHR35333:SF3">
    <property type="entry name" value="BETA-LACTAMASE-TYPE TRANSPEPTIDASE FOLD CONTAINING PROTEIN"/>
    <property type="match status" value="1"/>
</dbReference>
<dbReference type="InterPro" id="IPR045155">
    <property type="entry name" value="Beta-lactam_cat"/>
</dbReference>
<sequence length="307" mass="32389">MQRRDVVKIGAGLAVASAAVVGTASPAQAATIQDKAALVKAAFDTEIAKAGGTWQAKITLFDGATAVTAVDRSSKTVKPAASMNKLGIAIAVLDKVDRGELSLEDRVTLTSDIILTGSGFYFHQTKYGDELTVANILVAMLLVSDNTSVRLCGLVCPPAEINETLAAKGFVNTRVIPNPDNPSRMWLGDTTAKETNDMFRGLVNGKFLSASSTRFLTNVLRGLSGYHDGFRHDMSSAERARVAVKYGADDANRNESGVIYNASGVPVVVYALMAQLSSDQGNYGATHPVVKAHAALGRQILDIMDGA</sequence>
<dbReference type="AlphaFoldDB" id="A0A4S8P2B8"/>
<dbReference type="GO" id="GO:0030655">
    <property type="term" value="P:beta-lactam antibiotic catabolic process"/>
    <property type="evidence" value="ECO:0007669"/>
    <property type="project" value="InterPro"/>
</dbReference>
<dbReference type="InterPro" id="IPR000871">
    <property type="entry name" value="Beta-lactam_class-A"/>
</dbReference>